<protein>
    <submittedName>
        <fullName evidence="2">Methyltransferase family protein</fullName>
    </submittedName>
</protein>
<dbReference type="GO" id="GO:0032259">
    <property type="term" value="P:methylation"/>
    <property type="evidence" value="ECO:0007669"/>
    <property type="project" value="UniProtKB-KW"/>
</dbReference>
<keyword evidence="3" id="KW-1185">Reference proteome</keyword>
<evidence type="ECO:0000313" key="3">
    <source>
        <dbReference type="Proteomes" id="UP000237640"/>
    </source>
</evidence>
<dbReference type="AlphaFoldDB" id="A0A2T0MBD8"/>
<proteinExistence type="predicted"/>
<evidence type="ECO:0000313" key="2">
    <source>
        <dbReference type="EMBL" id="PRX54813.1"/>
    </source>
</evidence>
<organism evidence="2 3">
    <name type="scientific">Flagellimonas meridianipacifica</name>
    <dbReference type="NCBI Taxonomy" id="1080225"/>
    <lineage>
        <taxon>Bacteria</taxon>
        <taxon>Pseudomonadati</taxon>
        <taxon>Bacteroidota</taxon>
        <taxon>Flavobacteriia</taxon>
        <taxon>Flavobacteriales</taxon>
        <taxon>Flavobacteriaceae</taxon>
        <taxon>Flagellimonas</taxon>
    </lineage>
</organism>
<keyword evidence="2" id="KW-0489">Methyltransferase</keyword>
<dbReference type="Pfam" id="PF13649">
    <property type="entry name" value="Methyltransf_25"/>
    <property type="match status" value="1"/>
</dbReference>
<accession>A0A2T0MBD8</accession>
<dbReference type="Proteomes" id="UP000237640">
    <property type="component" value="Unassembled WGS sequence"/>
</dbReference>
<reference evidence="2 3" key="1">
    <citation type="submission" date="2018-03" db="EMBL/GenBank/DDBJ databases">
        <title>Genomic Encyclopedia of Archaeal and Bacterial Type Strains, Phase II (KMG-II): from individual species to whole genera.</title>
        <authorList>
            <person name="Goeker M."/>
        </authorList>
    </citation>
    <scope>NUCLEOTIDE SEQUENCE [LARGE SCALE GENOMIC DNA]</scope>
    <source>
        <strain evidence="2 3">DSM 25027</strain>
    </source>
</reference>
<dbReference type="RefSeq" id="WP_106146224.1">
    <property type="nucleotide sequence ID" value="NZ_PVYX01000002.1"/>
</dbReference>
<sequence>MMDFSVRSRVDELMDDPNMELPTLREAYEDINRCNSLLGGDTITIEGVWQLIKKDQEKSYTILDMGCGDGTMLRKLSDFLSKKGVSHSMMGIDLRDDVLLIAQENSIGYPRIEFKKMDILKADTSFTCDIIINTLTMHHFEEERIDAFLKQFVRLAKVGVVINDLQRSKLSYYLFKLFSFFFIRTQVAKVDGLISISKAFQKEDLLKLAKKIPNVIHIIQWKWAFRYIWIMQINQLSNA</sequence>
<name>A0A2T0MBD8_9FLAO</name>
<dbReference type="GO" id="GO:0008168">
    <property type="term" value="F:methyltransferase activity"/>
    <property type="evidence" value="ECO:0007669"/>
    <property type="project" value="UniProtKB-KW"/>
</dbReference>
<dbReference type="OrthoDB" id="9800454at2"/>
<dbReference type="InterPro" id="IPR041698">
    <property type="entry name" value="Methyltransf_25"/>
</dbReference>
<dbReference type="EMBL" id="PVYX01000002">
    <property type="protein sequence ID" value="PRX54813.1"/>
    <property type="molecule type" value="Genomic_DNA"/>
</dbReference>
<dbReference type="SUPFAM" id="SSF53335">
    <property type="entry name" value="S-adenosyl-L-methionine-dependent methyltransferases"/>
    <property type="match status" value="1"/>
</dbReference>
<feature type="domain" description="Methyltransferase" evidence="1">
    <location>
        <begin position="62"/>
        <end position="158"/>
    </location>
</feature>
<dbReference type="InterPro" id="IPR029063">
    <property type="entry name" value="SAM-dependent_MTases_sf"/>
</dbReference>
<evidence type="ECO:0000259" key="1">
    <source>
        <dbReference type="Pfam" id="PF13649"/>
    </source>
</evidence>
<comment type="caution">
    <text evidence="2">The sequence shown here is derived from an EMBL/GenBank/DDBJ whole genome shotgun (WGS) entry which is preliminary data.</text>
</comment>
<keyword evidence="2" id="KW-0808">Transferase</keyword>
<dbReference type="CDD" id="cd02440">
    <property type="entry name" value="AdoMet_MTases"/>
    <property type="match status" value="1"/>
</dbReference>
<gene>
    <name evidence="2" type="ORF">CLV81_3217</name>
</gene>
<dbReference type="Gene3D" id="3.40.50.150">
    <property type="entry name" value="Vaccinia Virus protein VP39"/>
    <property type="match status" value="1"/>
</dbReference>